<dbReference type="OrthoDB" id="2873242at2759"/>
<protein>
    <submittedName>
        <fullName evidence="2">Uncharacterized protein</fullName>
    </submittedName>
</protein>
<dbReference type="OMA" id="DAIMAYI"/>
<feature type="transmembrane region" description="Helical" evidence="1">
    <location>
        <begin position="165"/>
        <end position="188"/>
    </location>
</feature>
<accession>A0A0D2P9M5</accession>
<feature type="transmembrane region" description="Helical" evidence="1">
    <location>
        <begin position="241"/>
        <end position="260"/>
    </location>
</feature>
<gene>
    <name evidence="2" type="ORF">HYPSUDRAFT_37792</name>
</gene>
<feature type="transmembrane region" description="Helical" evidence="1">
    <location>
        <begin position="208"/>
        <end position="229"/>
    </location>
</feature>
<dbReference type="Proteomes" id="UP000054270">
    <property type="component" value="Unassembled WGS sequence"/>
</dbReference>
<keyword evidence="1" id="KW-0812">Transmembrane</keyword>
<name>A0A0D2P9M5_HYPSF</name>
<feature type="transmembrane region" description="Helical" evidence="1">
    <location>
        <begin position="23"/>
        <end position="44"/>
    </location>
</feature>
<dbReference type="AlphaFoldDB" id="A0A0D2P9M5"/>
<dbReference type="EMBL" id="KN817532">
    <property type="protein sequence ID" value="KJA25296.1"/>
    <property type="molecule type" value="Genomic_DNA"/>
</dbReference>
<feature type="transmembrane region" description="Helical" evidence="1">
    <location>
        <begin position="102"/>
        <end position="120"/>
    </location>
</feature>
<keyword evidence="1" id="KW-0472">Membrane</keyword>
<evidence type="ECO:0000256" key="1">
    <source>
        <dbReference type="SAM" id="Phobius"/>
    </source>
</evidence>
<evidence type="ECO:0000313" key="2">
    <source>
        <dbReference type="EMBL" id="KJA25296.1"/>
    </source>
</evidence>
<feature type="transmembrane region" description="Helical" evidence="1">
    <location>
        <begin position="132"/>
        <end position="153"/>
    </location>
</feature>
<feature type="transmembrane region" description="Helical" evidence="1">
    <location>
        <begin position="51"/>
        <end position="74"/>
    </location>
</feature>
<reference evidence="3" key="1">
    <citation type="submission" date="2014-04" db="EMBL/GenBank/DDBJ databases">
        <title>Evolutionary Origins and Diversification of the Mycorrhizal Mutualists.</title>
        <authorList>
            <consortium name="DOE Joint Genome Institute"/>
            <consortium name="Mycorrhizal Genomics Consortium"/>
            <person name="Kohler A."/>
            <person name="Kuo A."/>
            <person name="Nagy L.G."/>
            <person name="Floudas D."/>
            <person name="Copeland A."/>
            <person name="Barry K.W."/>
            <person name="Cichocki N."/>
            <person name="Veneault-Fourrey C."/>
            <person name="LaButti K."/>
            <person name="Lindquist E.A."/>
            <person name="Lipzen A."/>
            <person name="Lundell T."/>
            <person name="Morin E."/>
            <person name="Murat C."/>
            <person name="Riley R."/>
            <person name="Ohm R."/>
            <person name="Sun H."/>
            <person name="Tunlid A."/>
            <person name="Henrissat B."/>
            <person name="Grigoriev I.V."/>
            <person name="Hibbett D.S."/>
            <person name="Martin F."/>
        </authorList>
    </citation>
    <scope>NUCLEOTIDE SEQUENCE [LARGE SCALE GENOMIC DNA]</scope>
    <source>
        <strain evidence="3">FD-334 SS-4</strain>
    </source>
</reference>
<organism evidence="2 3">
    <name type="scientific">Hypholoma sublateritium (strain FD-334 SS-4)</name>
    <dbReference type="NCBI Taxonomy" id="945553"/>
    <lineage>
        <taxon>Eukaryota</taxon>
        <taxon>Fungi</taxon>
        <taxon>Dikarya</taxon>
        <taxon>Basidiomycota</taxon>
        <taxon>Agaricomycotina</taxon>
        <taxon>Agaricomycetes</taxon>
        <taxon>Agaricomycetidae</taxon>
        <taxon>Agaricales</taxon>
        <taxon>Agaricineae</taxon>
        <taxon>Strophariaceae</taxon>
        <taxon>Hypholoma</taxon>
    </lineage>
</organism>
<keyword evidence="1" id="KW-1133">Transmembrane helix</keyword>
<sequence>MSDLPFPLEVIQVEIDALVESTILQAFVTGLYTLLFFPFFLVPLIRQKKPFFVVVLSALYIAIILNLAATWQILRSVVVTNNATRVTMILEYLEGPIVIPRMANATGSIAILLADSLLVWRCYVLWHKNKWILAMFSVFILGEFTVLPIYLTLNTTLGPHKISIIIVYFLISAGVTTLATSLIIYRIFDVSRRSSNEMNSYQYTIEILVESGVMYTATIVVTAILLAIQGSSFDDLKVVQAASYFGALLTPMTGIAPTLITARIVSGSARPDVEWSKPFSGMAFKTQDMSRLGYAGESHTEVDNIASKRIGLSIGGIGESKTVLNEEKSSV</sequence>
<keyword evidence="3" id="KW-1185">Reference proteome</keyword>
<dbReference type="STRING" id="945553.A0A0D2P9M5"/>
<evidence type="ECO:0000313" key="3">
    <source>
        <dbReference type="Proteomes" id="UP000054270"/>
    </source>
</evidence>
<proteinExistence type="predicted"/>